<dbReference type="OMA" id="YEIASWI"/>
<name>E3MPY5_CAERE</name>
<keyword evidence="3" id="KW-1185">Reference proteome</keyword>
<dbReference type="PROSITE" id="PS50181">
    <property type="entry name" value="FBOX"/>
    <property type="match status" value="1"/>
</dbReference>
<dbReference type="Proteomes" id="UP000008281">
    <property type="component" value="Unassembled WGS sequence"/>
</dbReference>
<dbReference type="InParanoid" id="E3MPY5"/>
<dbReference type="PANTHER" id="PTHR21503:SF8">
    <property type="entry name" value="F-BOX ASSOCIATED DOMAIN-CONTAINING PROTEIN-RELATED"/>
    <property type="match status" value="1"/>
</dbReference>
<accession>E3MPY5</accession>
<gene>
    <name evidence="2" type="ORF">CRE_12111</name>
</gene>
<protein>
    <recommendedName>
        <fullName evidence="1">F-box domain-containing protein</fullName>
    </recommendedName>
</protein>
<proteinExistence type="predicted"/>
<dbReference type="EMBL" id="DS268464">
    <property type="protein sequence ID" value="EFP06737.1"/>
    <property type="molecule type" value="Genomic_DNA"/>
</dbReference>
<dbReference type="AlphaFoldDB" id="E3MPY5"/>
<sequence>MSLSIIKLPYLAQIEVLKQLELQELFLMSLCSEKSKKLVQTVNLKVEALKFSLNGEGIQVLVESNEHVHCVASMKLVQSVSRDDTSIKLGGSKFQYRCIEEPPTNYLSHTFQYIQSDEKIVFESIQHHMRTLFRDTPQVQLELSSIAALSKADVIKDVTDTIFSMETLETSVLENYLSTRQDQQSIQLKARLTWPLAGNSRLWHVKRLAVHGTFADLVNQILLGPSVVIPGIIRNFGGEHLCFTDVMYNIDSWRQLIRRWRAKEAYHDLRWFSTTSPAALPIIAGTALDEFNLVRWDGIRRPRTVKLDSKIVNFIMKGEIDCSSWMDIQQDGGGKWASIKMTDHSICFVVWD</sequence>
<evidence type="ECO:0000313" key="2">
    <source>
        <dbReference type="EMBL" id="EFP06737.1"/>
    </source>
</evidence>
<dbReference type="HOGENOM" id="CLU_040220_0_2_1"/>
<evidence type="ECO:0000259" key="1">
    <source>
        <dbReference type="PROSITE" id="PS50181"/>
    </source>
</evidence>
<reference evidence="2" key="1">
    <citation type="submission" date="2007-07" db="EMBL/GenBank/DDBJ databases">
        <title>PCAP assembly of the Caenorhabditis remanei genome.</title>
        <authorList>
            <consortium name="The Caenorhabditis remanei Sequencing Consortium"/>
            <person name="Wilson R.K."/>
        </authorList>
    </citation>
    <scope>NUCLEOTIDE SEQUENCE [LARGE SCALE GENOMIC DNA]</scope>
    <source>
        <strain evidence="2">PB4641</strain>
    </source>
</reference>
<feature type="domain" description="F-box" evidence="1">
    <location>
        <begin position="2"/>
        <end position="49"/>
    </location>
</feature>
<evidence type="ECO:0000313" key="3">
    <source>
        <dbReference type="Proteomes" id="UP000008281"/>
    </source>
</evidence>
<dbReference type="Pfam" id="PF00646">
    <property type="entry name" value="F-box"/>
    <property type="match status" value="1"/>
</dbReference>
<dbReference type="InterPro" id="IPR001810">
    <property type="entry name" value="F-box_dom"/>
</dbReference>
<organism evidence="3">
    <name type="scientific">Caenorhabditis remanei</name>
    <name type="common">Caenorhabditis vulgaris</name>
    <dbReference type="NCBI Taxonomy" id="31234"/>
    <lineage>
        <taxon>Eukaryota</taxon>
        <taxon>Metazoa</taxon>
        <taxon>Ecdysozoa</taxon>
        <taxon>Nematoda</taxon>
        <taxon>Chromadorea</taxon>
        <taxon>Rhabditida</taxon>
        <taxon>Rhabditina</taxon>
        <taxon>Rhabditomorpha</taxon>
        <taxon>Rhabditoidea</taxon>
        <taxon>Rhabditidae</taxon>
        <taxon>Peloderinae</taxon>
        <taxon>Caenorhabditis</taxon>
    </lineage>
</organism>
<dbReference type="PANTHER" id="PTHR21503">
    <property type="entry name" value="F-BOX-CONTAINING HYPOTHETICAL PROTEIN C.ELEGANS"/>
    <property type="match status" value="1"/>
</dbReference>